<proteinExistence type="predicted"/>
<protein>
    <submittedName>
        <fullName evidence="3">PQQ-binding-like beta-propeller repeat protein</fullName>
    </submittedName>
</protein>
<name>A0A9E7NDQ7_9EURY</name>
<organism evidence="3 4">
    <name type="scientific">Natronosalvus rutilus</name>
    <dbReference type="NCBI Taxonomy" id="2953753"/>
    <lineage>
        <taxon>Archaea</taxon>
        <taxon>Methanobacteriati</taxon>
        <taxon>Methanobacteriota</taxon>
        <taxon>Stenosarchaea group</taxon>
        <taxon>Halobacteria</taxon>
        <taxon>Halobacteriales</taxon>
        <taxon>Natrialbaceae</taxon>
        <taxon>Natronosalvus</taxon>
    </lineage>
</organism>
<dbReference type="Gene3D" id="2.40.10.480">
    <property type="match status" value="1"/>
</dbReference>
<dbReference type="RefSeq" id="WP_254159819.1">
    <property type="nucleotide sequence ID" value="NZ_CP100355.1"/>
</dbReference>
<dbReference type="InterPro" id="IPR011047">
    <property type="entry name" value="Quinoprotein_ADH-like_sf"/>
</dbReference>
<feature type="region of interest" description="Disordered" evidence="1">
    <location>
        <begin position="23"/>
        <end position="59"/>
    </location>
</feature>
<evidence type="ECO:0000313" key="3">
    <source>
        <dbReference type="EMBL" id="UTF55069.1"/>
    </source>
</evidence>
<dbReference type="PROSITE" id="PS51318">
    <property type="entry name" value="TAT"/>
    <property type="match status" value="1"/>
</dbReference>
<dbReference type="PANTHER" id="PTHR34512:SF30">
    <property type="entry name" value="OUTER MEMBRANE PROTEIN ASSEMBLY FACTOR BAMB"/>
    <property type="match status" value="1"/>
</dbReference>
<evidence type="ECO:0000313" key="4">
    <source>
        <dbReference type="Proteomes" id="UP001056855"/>
    </source>
</evidence>
<dbReference type="SUPFAM" id="SSF50998">
    <property type="entry name" value="Quinoprotein alcohol dehydrogenase-like"/>
    <property type="match status" value="1"/>
</dbReference>
<dbReference type="SMART" id="SM00564">
    <property type="entry name" value="PQQ"/>
    <property type="match status" value="5"/>
</dbReference>
<dbReference type="KEGG" id="sawl:NGM29_07410"/>
<keyword evidence="4" id="KW-1185">Reference proteome</keyword>
<reference evidence="3" key="1">
    <citation type="submission" date="2022-06" db="EMBL/GenBank/DDBJ databases">
        <title>Diverse halophilic archaea isolated from saline environments.</title>
        <authorList>
            <person name="Cui H.-L."/>
        </authorList>
    </citation>
    <scope>NUCLEOTIDE SEQUENCE</scope>
    <source>
        <strain evidence="3">WLHS1</strain>
    </source>
</reference>
<dbReference type="Gene3D" id="2.40.128.630">
    <property type="match status" value="1"/>
</dbReference>
<evidence type="ECO:0000259" key="2">
    <source>
        <dbReference type="Pfam" id="PF13360"/>
    </source>
</evidence>
<feature type="domain" description="Pyrrolo-quinoline quinone repeat" evidence="2">
    <location>
        <begin position="89"/>
        <end position="276"/>
    </location>
</feature>
<dbReference type="InterPro" id="IPR006311">
    <property type="entry name" value="TAT_signal"/>
</dbReference>
<dbReference type="InterPro" id="IPR002372">
    <property type="entry name" value="PQQ_rpt_dom"/>
</dbReference>
<dbReference type="Pfam" id="PF13360">
    <property type="entry name" value="PQQ_2"/>
    <property type="match status" value="1"/>
</dbReference>
<dbReference type="InterPro" id="IPR018391">
    <property type="entry name" value="PQQ_b-propeller_rpt"/>
</dbReference>
<evidence type="ECO:0000256" key="1">
    <source>
        <dbReference type="SAM" id="MobiDB-lite"/>
    </source>
</evidence>
<gene>
    <name evidence="3" type="ORF">NGM29_07410</name>
</gene>
<dbReference type="AlphaFoldDB" id="A0A9E7NDQ7"/>
<sequence length="419" mass="44821">MGKWQRRSFLATGAALSMGVGLASSGAGDADDSDGTSSVNAALDTDLPDPTRRPNPTMNEDWATYRGDAGQTRCIVDGHDFDGDALVPVWSADHDGSVAVADDTVYTSTADGVVALDAEDGTLVWENLDILAHDPAVAADVVCLTTDEGVVALDRSDGTVRWEASFDPADSVTRHAVAYDAAFVVVDGTLYALEVDDGSIRWERESITLESPVGPEGSFEFSRAPAAANGVVYAATHRTVLALEPETGDEVWRNEEVYQDVESPIHANASAVVVDWWSDIDQGVHDVKTGEVKGVITSETDHEITLGEDVYITGDSFNLYGGSVEACEREWEVPCAYNIGQAVICGETIYVYFGQARGDRGDYDQELVALDKNDGTEKWAISKNDAPVGYVRAISGNTLYVDHDGELVAFREGASDDGC</sequence>
<dbReference type="GeneID" id="73289862"/>
<dbReference type="InterPro" id="IPR015943">
    <property type="entry name" value="WD40/YVTN_repeat-like_dom_sf"/>
</dbReference>
<dbReference type="Proteomes" id="UP001056855">
    <property type="component" value="Chromosome"/>
</dbReference>
<dbReference type="EMBL" id="CP100355">
    <property type="protein sequence ID" value="UTF55069.1"/>
    <property type="molecule type" value="Genomic_DNA"/>
</dbReference>
<accession>A0A9E7NDQ7</accession>
<dbReference type="PANTHER" id="PTHR34512">
    <property type="entry name" value="CELL SURFACE PROTEIN"/>
    <property type="match status" value="1"/>
</dbReference>
<dbReference type="Gene3D" id="2.130.10.10">
    <property type="entry name" value="YVTN repeat-like/Quinoprotein amine dehydrogenase"/>
    <property type="match status" value="1"/>
</dbReference>